<accession>A0A919SJ61</accession>
<dbReference type="RefSeq" id="WP_212998106.1">
    <property type="nucleotide sequence ID" value="NZ_BAAATW010000007.1"/>
</dbReference>
<keyword evidence="3" id="KW-1185">Reference proteome</keyword>
<evidence type="ECO:0000313" key="3">
    <source>
        <dbReference type="Proteomes" id="UP000680865"/>
    </source>
</evidence>
<dbReference type="Gene3D" id="3.40.50.300">
    <property type="entry name" value="P-loop containing nucleotide triphosphate hydrolases"/>
    <property type="match status" value="1"/>
</dbReference>
<organism evidence="2 3">
    <name type="scientific">Winogradskya consettensis</name>
    <dbReference type="NCBI Taxonomy" id="113560"/>
    <lineage>
        <taxon>Bacteria</taxon>
        <taxon>Bacillati</taxon>
        <taxon>Actinomycetota</taxon>
        <taxon>Actinomycetes</taxon>
        <taxon>Micromonosporales</taxon>
        <taxon>Micromonosporaceae</taxon>
        <taxon>Winogradskya</taxon>
    </lineage>
</organism>
<comment type="caution">
    <text evidence="2">The sequence shown here is derived from an EMBL/GenBank/DDBJ whole genome shotgun (WGS) entry which is preliminary data.</text>
</comment>
<dbReference type="SUPFAM" id="SSF52540">
    <property type="entry name" value="P-loop containing nucleoside triphosphate hydrolases"/>
    <property type="match status" value="1"/>
</dbReference>
<dbReference type="AlphaFoldDB" id="A0A919SJ61"/>
<protein>
    <recommendedName>
        <fullName evidence="1">ABC transporter domain-containing protein</fullName>
    </recommendedName>
</protein>
<dbReference type="InterPro" id="IPR003439">
    <property type="entry name" value="ABC_transporter-like_ATP-bd"/>
</dbReference>
<dbReference type="PANTHER" id="PTHR43394:SF1">
    <property type="entry name" value="ATP-BINDING CASSETTE SUB-FAMILY B MEMBER 10, MITOCHONDRIAL"/>
    <property type="match status" value="1"/>
</dbReference>
<dbReference type="Pfam" id="PF00005">
    <property type="entry name" value="ABC_tran"/>
    <property type="match status" value="1"/>
</dbReference>
<dbReference type="InterPro" id="IPR017871">
    <property type="entry name" value="ABC_transporter-like_CS"/>
</dbReference>
<evidence type="ECO:0000313" key="2">
    <source>
        <dbReference type="EMBL" id="GIM73021.1"/>
    </source>
</evidence>
<feature type="domain" description="ABC transporter" evidence="1">
    <location>
        <begin position="33"/>
        <end position="266"/>
    </location>
</feature>
<dbReference type="PROSITE" id="PS50893">
    <property type="entry name" value="ABC_TRANSPORTER_2"/>
    <property type="match status" value="1"/>
</dbReference>
<dbReference type="InterPro" id="IPR027417">
    <property type="entry name" value="P-loop_NTPase"/>
</dbReference>
<evidence type="ECO:0000259" key="1">
    <source>
        <dbReference type="PROSITE" id="PS50893"/>
    </source>
</evidence>
<dbReference type="EMBL" id="BOQP01000016">
    <property type="protein sequence ID" value="GIM73021.1"/>
    <property type="molecule type" value="Genomic_DNA"/>
</dbReference>
<gene>
    <name evidence="2" type="ORF">Aco04nite_33230</name>
</gene>
<proteinExistence type="predicted"/>
<dbReference type="GO" id="GO:0005524">
    <property type="term" value="F:ATP binding"/>
    <property type="evidence" value="ECO:0007669"/>
    <property type="project" value="InterPro"/>
</dbReference>
<dbReference type="Proteomes" id="UP000680865">
    <property type="component" value="Unassembled WGS sequence"/>
</dbReference>
<dbReference type="PANTHER" id="PTHR43394">
    <property type="entry name" value="ATP-DEPENDENT PERMEASE MDL1, MITOCHONDRIAL"/>
    <property type="match status" value="1"/>
</dbReference>
<dbReference type="GO" id="GO:0016887">
    <property type="term" value="F:ATP hydrolysis activity"/>
    <property type="evidence" value="ECO:0007669"/>
    <property type="project" value="InterPro"/>
</dbReference>
<name>A0A919SJ61_9ACTN</name>
<dbReference type="PROSITE" id="PS00211">
    <property type="entry name" value="ABC_TRANSPORTER_1"/>
    <property type="match status" value="1"/>
</dbReference>
<reference evidence="2" key="1">
    <citation type="submission" date="2021-03" db="EMBL/GenBank/DDBJ databases">
        <title>Whole genome shotgun sequence of Actinoplanes consettensis NBRC 14913.</title>
        <authorList>
            <person name="Komaki H."/>
            <person name="Tamura T."/>
        </authorList>
    </citation>
    <scope>NUCLEOTIDE SEQUENCE</scope>
    <source>
        <strain evidence="2">NBRC 14913</strain>
    </source>
</reference>
<sequence>MTLSGRITVGELITVVAMASFAGEPVQRLTAGIKLAAIARAGAARVAALLDRVERASTADLSSRAVEGEVRLRGGGIEVDVRAGELLGVVSVRPEVADSVIESLRGPGVLVEPHAVHLFGRSLAEALDTGRGGDPSRALAAAQAAEVSTALLNGGVNLSGGQRQRVALARALAARPPVLVLRDPLTAVDAVTEDAVAEGLAALRRDAADGGASAGGGAGGTTVVVCTSPPLLARCDRVVFFPGDRPPITDTHARLAGDADYAEAVLR</sequence>
<dbReference type="InterPro" id="IPR039421">
    <property type="entry name" value="Type_1_exporter"/>
</dbReference>
<dbReference type="GO" id="GO:0015421">
    <property type="term" value="F:ABC-type oligopeptide transporter activity"/>
    <property type="evidence" value="ECO:0007669"/>
    <property type="project" value="TreeGrafter"/>
</dbReference>